<proteinExistence type="predicted"/>
<keyword evidence="3 5" id="KW-1133">Transmembrane helix</keyword>
<dbReference type="Pfam" id="PF07291">
    <property type="entry name" value="MauE"/>
    <property type="match status" value="1"/>
</dbReference>
<evidence type="ECO:0000256" key="2">
    <source>
        <dbReference type="ARBA" id="ARBA00022692"/>
    </source>
</evidence>
<dbReference type="Proteomes" id="UP000659388">
    <property type="component" value="Unassembled WGS sequence"/>
</dbReference>
<evidence type="ECO:0000259" key="6">
    <source>
        <dbReference type="Pfam" id="PF07291"/>
    </source>
</evidence>
<dbReference type="EMBL" id="JAESIY010000012">
    <property type="protein sequence ID" value="MBL3658346.1"/>
    <property type="molecule type" value="Genomic_DNA"/>
</dbReference>
<dbReference type="PANTHER" id="PTHR36974">
    <property type="entry name" value="MEMBRANE PROTEIN-RELATED"/>
    <property type="match status" value="1"/>
</dbReference>
<dbReference type="PANTHER" id="PTHR36974:SF1">
    <property type="entry name" value="DOXX FAMILY MEMBRANE PROTEIN"/>
    <property type="match status" value="1"/>
</dbReference>
<dbReference type="AlphaFoldDB" id="A0A937K298"/>
<feature type="transmembrane region" description="Helical" evidence="5">
    <location>
        <begin position="40"/>
        <end position="58"/>
    </location>
</feature>
<comment type="caution">
    <text evidence="7">The sequence shown here is derived from an EMBL/GenBank/DDBJ whole genome shotgun (WGS) entry which is preliminary data.</text>
</comment>
<evidence type="ECO:0000256" key="4">
    <source>
        <dbReference type="ARBA" id="ARBA00023136"/>
    </source>
</evidence>
<keyword evidence="4 5" id="KW-0472">Membrane</keyword>
<sequence length="115" mass="13485">MMQIGIYIMAMVYMAAGVFHFVKPKMYVSIIPPYFSKKLLLVYISGVAEIVLGAGLLFEETKSISAWLIMLMLIAFLPVHFYMLRSEKFKRIPKWLLIIRLPLQLLLIYWAFQYT</sequence>
<keyword evidence="8" id="KW-1185">Reference proteome</keyword>
<reference evidence="7" key="1">
    <citation type="submission" date="2021-01" db="EMBL/GenBank/DDBJ databases">
        <title>Fulvivirga kasyanovii gen. nov., sp nov., a novel member of the phylum Bacteroidetes isolated from seawater in a mussel farm.</title>
        <authorList>
            <person name="Zhao L.-H."/>
            <person name="Wang Z.-J."/>
        </authorList>
    </citation>
    <scope>NUCLEOTIDE SEQUENCE</scope>
    <source>
        <strain evidence="7">2943</strain>
    </source>
</reference>
<organism evidence="7 8">
    <name type="scientific">Fulvivirga sediminis</name>
    <dbReference type="NCBI Taxonomy" id="2803949"/>
    <lineage>
        <taxon>Bacteria</taxon>
        <taxon>Pseudomonadati</taxon>
        <taxon>Bacteroidota</taxon>
        <taxon>Cytophagia</taxon>
        <taxon>Cytophagales</taxon>
        <taxon>Fulvivirgaceae</taxon>
        <taxon>Fulvivirga</taxon>
    </lineage>
</organism>
<feature type="transmembrane region" description="Helical" evidence="5">
    <location>
        <begin position="6"/>
        <end position="28"/>
    </location>
</feature>
<evidence type="ECO:0000313" key="7">
    <source>
        <dbReference type="EMBL" id="MBL3658346.1"/>
    </source>
</evidence>
<keyword evidence="2 5" id="KW-0812">Transmembrane</keyword>
<protein>
    <submittedName>
        <fullName evidence="7">DoxX family protein</fullName>
    </submittedName>
</protein>
<dbReference type="InterPro" id="IPR009908">
    <property type="entry name" value="Methylamine_util_MauE"/>
</dbReference>
<name>A0A937K298_9BACT</name>
<gene>
    <name evidence="7" type="ORF">JL102_19495</name>
</gene>
<comment type="subcellular location">
    <subcellularLocation>
        <location evidence="1">Membrane</location>
        <topology evidence="1">Multi-pass membrane protein</topology>
    </subcellularLocation>
</comment>
<evidence type="ECO:0000256" key="1">
    <source>
        <dbReference type="ARBA" id="ARBA00004141"/>
    </source>
</evidence>
<evidence type="ECO:0000256" key="3">
    <source>
        <dbReference type="ARBA" id="ARBA00022989"/>
    </source>
</evidence>
<evidence type="ECO:0000256" key="5">
    <source>
        <dbReference type="SAM" id="Phobius"/>
    </source>
</evidence>
<feature type="transmembrane region" description="Helical" evidence="5">
    <location>
        <begin position="64"/>
        <end position="83"/>
    </location>
</feature>
<feature type="domain" description="Methylamine utilisation protein MauE" evidence="6">
    <location>
        <begin position="5"/>
        <end position="87"/>
    </location>
</feature>
<accession>A0A937K298</accession>
<evidence type="ECO:0000313" key="8">
    <source>
        <dbReference type="Proteomes" id="UP000659388"/>
    </source>
</evidence>
<feature type="transmembrane region" description="Helical" evidence="5">
    <location>
        <begin position="95"/>
        <end position="112"/>
    </location>
</feature>